<accession>A0A0K1QCV2</accession>
<organism evidence="2 3">
    <name type="scientific">Labilithrix luteola</name>
    <dbReference type="NCBI Taxonomy" id="1391654"/>
    <lineage>
        <taxon>Bacteria</taxon>
        <taxon>Pseudomonadati</taxon>
        <taxon>Myxococcota</taxon>
        <taxon>Polyangia</taxon>
        <taxon>Polyangiales</taxon>
        <taxon>Labilitrichaceae</taxon>
        <taxon>Labilithrix</taxon>
    </lineage>
</organism>
<dbReference type="EMBL" id="CP012333">
    <property type="protein sequence ID" value="AKV03558.1"/>
    <property type="molecule type" value="Genomic_DNA"/>
</dbReference>
<evidence type="ECO:0000313" key="2">
    <source>
        <dbReference type="EMBL" id="AKV03558.1"/>
    </source>
</evidence>
<feature type="compositionally biased region" description="Low complexity" evidence="1">
    <location>
        <begin position="55"/>
        <end position="65"/>
    </location>
</feature>
<dbReference type="AlphaFoldDB" id="A0A0K1QCV2"/>
<dbReference type="STRING" id="1391654.AKJ09_10221"/>
<name>A0A0K1QCV2_9BACT</name>
<dbReference type="KEGG" id="llu:AKJ09_10221"/>
<feature type="region of interest" description="Disordered" evidence="1">
    <location>
        <begin position="20"/>
        <end position="65"/>
    </location>
</feature>
<evidence type="ECO:0000256" key="1">
    <source>
        <dbReference type="SAM" id="MobiDB-lite"/>
    </source>
</evidence>
<sequence>MSNDTRWSGIIDGLTRCGGRPRRVHRTEARAARCASDDEQTHENKPGRSAHAPVSSRNSSTRTAARCPGACVIQGPIWRSKAELVGKKIKRTQLSMRIDRVCGHGCVSGMRSAVPRRRRPHPLDGASPTAEWMRRASVDRADATASPDARARHANVTCRLAAHRTHAALTATRHVTPEVRQ</sequence>
<protein>
    <submittedName>
        <fullName evidence="2">Uncharacterized protein</fullName>
    </submittedName>
</protein>
<proteinExistence type="predicted"/>
<dbReference type="Proteomes" id="UP000064967">
    <property type="component" value="Chromosome"/>
</dbReference>
<keyword evidence="3" id="KW-1185">Reference proteome</keyword>
<evidence type="ECO:0000313" key="3">
    <source>
        <dbReference type="Proteomes" id="UP000064967"/>
    </source>
</evidence>
<gene>
    <name evidence="2" type="ORF">AKJ09_10221</name>
</gene>
<feature type="compositionally biased region" description="Basic and acidic residues" evidence="1">
    <location>
        <begin position="26"/>
        <end position="46"/>
    </location>
</feature>
<reference evidence="2 3" key="1">
    <citation type="submission" date="2015-08" db="EMBL/GenBank/DDBJ databases">
        <authorList>
            <person name="Babu N.S."/>
            <person name="Beckwith C.J."/>
            <person name="Beseler K.G."/>
            <person name="Brison A."/>
            <person name="Carone J.V."/>
            <person name="Caskin T.P."/>
            <person name="Diamond M."/>
            <person name="Durham M.E."/>
            <person name="Foxe J.M."/>
            <person name="Go M."/>
            <person name="Henderson B.A."/>
            <person name="Jones I.B."/>
            <person name="McGettigan J.A."/>
            <person name="Micheletti S.J."/>
            <person name="Nasrallah M.E."/>
            <person name="Ortiz D."/>
            <person name="Piller C.R."/>
            <person name="Privatt S.R."/>
            <person name="Schneider S.L."/>
            <person name="Sharp S."/>
            <person name="Smith T.C."/>
            <person name="Stanton J.D."/>
            <person name="Ullery H.E."/>
            <person name="Wilson R.J."/>
            <person name="Serrano M.G."/>
            <person name="Buck G."/>
            <person name="Lee V."/>
            <person name="Wang Y."/>
            <person name="Carvalho R."/>
            <person name="Voegtly L."/>
            <person name="Shi R."/>
            <person name="Duckworth R."/>
            <person name="Johnson A."/>
            <person name="Loviza R."/>
            <person name="Walstead R."/>
            <person name="Shah Z."/>
            <person name="Kiflezghi M."/>
            <person name="Wade K."/>
            <person name="Ball S.L."/>
            <person name="Bradley K.W."/>
            <person name="Asai D.J."/>
            <person name="Bowman C.A."/>
            <person name="Russell D.A."/>
            <person name="Pope W.H."/>
            <person name="Jacobs-Sera D."/>
            <person name="Hendrix R.W."/>
            <person name="Hatfull G.F."/>
        </authorList>
    </citation>
    <scope>NUCLEOTIDE SEQUENCE [LARGE SCALE GENOMIC DNA]</scope>
    <source>
        <strain evidence="2 3">DSM 27648</strain>
    </source>
</reference>